<reference evidence="1" key="1">
    <citation type="submission" date="2023-07" db="EMBL/GenBank/DDBJ databases">
        <title>A collection of bacterial strains from the Burkholderia cepacia Research Laboratory and Repository.</title>
        <authorList>
            <person name="Lipuma J."/>
            <person name="Spilker T."/>
            <person name="Caverly L."/>
        </authorList>
    </citation>
    <scope>NUCLEOTIDE SEQUENCE</scope>
    <source>
        <strain evidence="1">AU44979</strain>
    </source>
</reference>
<proteinExistence type="predicted"/>
<dbReference type="Gene3D" id="3.40.30.120">
    <property type="match status" value="1"/>
</dbReference>
<sequence length="61" mass="6740">MSIAQDLGGSHPLVGRSVPDFELIDGTRLGEHVRHGRGVPLDFCEGKPFQALATRWRDRIA</sequence>
<accession>A0AAP4QWZ5</accession>
<protein>
    <submittedName>
        <fullName evidence="1">Uncharacterized protein</fullName>
    </submittedName>
</protein>
<organism evidence="1 2">
    <name type="scientific">Burkholderia contaminans</name>
    <dbReference type="NCBI Taxonomy" id="488447"/>
    <lineage>
        <taxon>Bacteria</taxon>
        <taxon>Pseudomonadati</taxon>
        <taxon>Pseudomonadota</taxon>
        <taxon>Betaproteobacteria</taxon>
        <taxon>Burkholderiales</taxon>
        <taxon>Burkholderiaceae</taxon>
        <taxon>Burkholderia</taxon>
        <taxon>Burkholderia cepacia complex</taxon>
    </lineage>
</organism>
<name>A0AAP4QWZ5_9BURK</name>
<dbReference type="AlphaFoldDB" id="A0AAP4QWZ5"/>
<dbReference type="Pfam" id="PF21274">
    <property type="entry name" value="Rng_hyd_C"/>
    <property type="match status" value="1"/>
</dbReference>
<comment type="caution">
    <text evidence="1">The sequence shown here is derived from an EMBL/GenBank/DDBJ whole genome shotgun (WGS) entry which is preliminary data.</text>
</comment>
<gene>
    <name evidence="1" type="ORF">QZM56_02595</name>
</gene>
<evidence type="ECO:0000313" key="2">
    <source>
        <dbReference type="Proteomes" id="UP001172109"/>
    </source>
</evidence>
<dbReference type="Proteomes" id="UP001172109">
    <property type="component" value="Unassembled WGS sequence"/>
</dbReference>
<evidence type="ECO:0000313" key="1">
    <source>
        <dbReference type="EMBL" id="MDN7563392.1"/>
    </source>
</evidence>
<dbReference type="EMBL" id="JAUJQS010000001">
    <property type="protein sequence ID" value="MDN7563392.1"/>
    <property type="molecule type" value="Genomic_DNA"/>
</dbReference>